<name>A0ABT1K9D9_9ACTN</name>
<comment type="caution">
    <text evidence="1">The sequence shown here is derived from an EMBL/GenBank/DDBJ whole genome shotgun (WGS) entry which is preliminary data.</text>
</comment>
<dbReference type="EMBL" id="JAMZEC010000001">
    <property type="protein sequence ID" value="MCP2350623.1"/>
    <property type="molecule type" value="Genomic_DNA"/>
</dbReference>
<accession>A0ABT1K9D9</accession>
<dbReference type="Pfam" id="PF09956">
    <property type="entry name" value="Phage_cement_2"/>
    <property type="match status" value="1"/>
</dbReference>
<reference evidence="1 2" key="1">
    <citation type="submission" date="2022-06" db="EMBL/GenBank/DDBJ databases">
        <title>Sequencing the genomes of 1000 actinobacteria strains.</title>
        <authorList>
            <person name="Klenk H.-P."/>
        </authorList>
    </citation>
    <scope>NUCLEOTIDE SEQUENCE [LARGE SCALE GENOMIC DNA]</scope>
    <source>
        <strain evidence="1 2">DSM 44170</strain>
    </source>
</reference>
<gene>
    <name evidence="1" type="ORF">HD595_006745</name>
</gene>
<dbReference type="InterPro" id="IPR011231">
    <property type="entry name" value="Phage_VT1-Sakai_H0018"/>
</dbReference>
<evidence type="ECO:0008006" key="3">
    <source>
        <dbReference type="Google" id="ProtNLM"/>
    </source>
</evidence>
<protein>
    <recommendedName>
        <fullName evidence="3">DUF2190 family protein</fullName>
    </recommendedName>
</protein>
<keyword evidence="2" id="KW-1185">Reference proteome</keyword>
<proteinExistence type="predicted"/>
<dbReference type="Proteomes" id="UP001320766">
    <property type="component" value="Unassembled WGS sequence"/>
</dbReference>
<evidence type="ECO:0000313" key="2">
    <source>
        <dbReference type="Proteomes" id="UP001320766"/>
    </source>
</evidence>
<sequence length="124" mass="11901">MDYTPIYTRGQLPFTSTASAAITGGQFVSVSGNGTIAPSAADSANVVGVAAHDAASGAVVTVHPLVGVIHEMVAGTGGITAGAAVKVGTAANAVLPLGAGTFDLRVGIALTTAAAASKVQVLGR</sequence>
<evidence type="ECO:0000313" key="1">
    <source>
        <dbReference type="EMBL" id="MCP2350623.1"/>
    </source>
</evidence>
<organism evidence="1 2">
    <name type="scientific">Nonomuraea roseoviolacea subsp. carminata</name>
    <dbReference type="NCBI Taxonomy" id="160689"/>
    <lineage>
        <taxon>Bacteria</taxon>
        <taxon>Bacillati</taxon>
        <taxon>Actinomycetota</taxon>
        <taxon>Actinomycetes</taxon>
        <taxon>Streptosporangiales</taxon>
        <taxon>Streptosporangiaceae</taxon>
        <taxon>Nonomuraea</taxon>
    </lineage>
</organism>
<dbReference type="RefSeq" id="WP_253776168.1">
    <property type="nucleotide sequence ID" value="NZ_BAAAVE010000017.1"/>
</dbReference>